<dbReference type="NCBIfam" id="TIGR04187">
    <property type="entry name" value="GRASP_SAV_5884"/>
    <property type="match status" value="1"/>
</dbReference>
<evidence type="ECO:0000313" key="2">
    <source>
        <dbReference type="EMBL" id="TCP54877.1"/>
    </source>
</evidence>
<keyword evidence="3" id="KW-1185">Reference proteome</keyword>
<dbReference type="GO" id="GO:0005737">
    <property type="term" value="C:cytoplasm"/>
    <property type="evidence" value="ECO:0007669"/>
    <property type="project" value="TreeGrafter"/>
</dbReference>
<dbReference type="OrthoDB" id="9794735at2"/>
<dbReference type="RefSeq" id="WP_132876285.1">
    <property type="nucleotide sequence ID" value="NZ_SLXQ01000002.1"/>
</dbReference>
<dbReference type="InterPro" id="IPR048936">
    <property type="entry name" value="MvdD-like_ATPgrasp"/>
</dbReference>
<sequence length="317" mass="34712">MTVLILAPDLDITADRVVAALTRRGTRVARMDTAWFPRQAKLSARLHSGRWKGELDTGTRTVNLEEVRSVWYRNPNAFDPPDGMSETERNWAMNEAKLGFGGVLASLPVLWVNHPSRAADAAYKPTQLITAASCGLTVPDTLITNQPDAVRQFADAGATVSKALGAPAVREATGRSVAFTRLLDDEALADLAGLEHTSHQIQRWVPKLFEARVTVVGRRHFATGIYATGQRARVDWRADYRSLGYSTIVPPTSVTTGIRRYLSATGLSYGAFDFVVRPDGSWVFLECNPGGQYGWLEDRTNVPITDALADLLSQGNN</sequence>
<dbReference type="InterPro" id="IPR026449">
    <property type="entry name" value="GRASP_SAV_5884"/>
</dbReference>
<gene>
    <name evidence="2" type="ORF">EV191_10286</name>
</gene>
<dbReference type="PANTHER" id="PTHR21621:SF0">
    <property type="entry name" value="BETA-CITRYLGLUTAMATE SYNTHASE B-RELATED"/>
    <property type="match status" value="1"/>
</dbReference>
<protein>
    <submittedName>
        <fullName evidence="2">ATP-grasp ribosomal peptide maturase</fullName>
    </submittedName>
</protein>
<organism evidence="2 3">
    <name type="scientific">Tamaricihabitans halophyticus</name>
    <dbReference type="NCBI Taxonomy" id="1262583"/>
    <lineage>
        <taxon>Bacteria</taxon>
        <taxon>Bacillati</taxon>
        <taxon>Actinomycetota</taxon>
        <taxon>Actinomycetes</taxon>
        <taxon>Pseudonocardiales</taxon>
        <taxon>Pseudonocardiaceae</taxon>
        <taxon>Tamaricihabitans</taxon>
    </lineage>
</organism>
<dbReference type="GO" id="GO:0009432">
    <property type="term" value="P:SOS response"/>
    <property type="evidence" value="ECO:0007669"/>
    <property type="project" value="TreeGrafter"/>
</dbReference>
<dbReference type="Gene3D" id="3.30.470.20">
    <property type="entry name" value="ATP-grasp fold, B domain"/>
    <property type="match status" value="1"/>
</dbReference>
<dbReference type="Pfam" id="PF21068">
    <property type="entry name" value="ATPgraspMvdD"/>
    <property type="match status" value="1"/>
</dbReference>
<dbReference type="SUPFAM" id="SSF56059">
    <property type="entry name" value="Glutathione synthetase ATP-binding domain-like"/>
    <property type="match status" value="1"/>
</dbReference>
<dbReference type="GO" id="GO:0018169">
    <property type="term" value="F:ribosomal S6-glutamic acid ligase activity"/>
    <property type="evidence" value="ECO:0007669"/>
    <property type="project" value="TreeGrafter"/>
</dbReference>
<dbReference type="EMBL" id="SLXQ01000002">
    <property type="protein sequence ID" value="TCP54877.1"/>
    <property type="molecule type" value="Genomic_DNA"/>
</dbReference>
<accession>A0A4R2QYV9</accession>
<dbReference type="Proteomes" id="UP000294911">
    <property type="component" value="Unassembled WGS sequence"/>
</dbReference>
<reference evidence="2 3" key="1">
    <citation type="submission" date="2019-03" db="EMBL/GenBank/DDBJ databases">
        <title>Genomic Encyclopedia of Type Strains, Phase IV (KMG-IV): sequencing the most valuable type-strain genomes for metagenomic binning, comparative biology and taxonomic classification.</title>
        <authorList>
            <person name="Goeker M."/>
        </authorList>
    </citation>
    <scope>NUCLEOTIDE SEQUENCE [LARGE SCALE GENOMIC DNA]</scope>
    <source>
        <strain evidence="2 3">DSM 45765</strain>
    </source>
</reference>
<feature type="domain" description="MvdD-like pre-ATP grasp" evidence="1">
    <location>
        <begin position="3"/>
        <end position="116"/>
    </location>
</feature>
<name>A0A4R2QYV9_9PSEU</name>
<dbReference type="AlphaFoldDB" id="A0A4R2QYV9"/>
<evidence type="ECO:0000313" key="3">
    <source>
        <dbReference type="Proteomes" id="UP000294911"/>
    </source>
</evidence>
<comment type="caution">
    <text evidence="2">The sequence shown here is derived from an EMBL/GenBank/DDBJ whole genome shotgun (WGS) entry which is preliminary data.</text>
</comment>
<dbReference type="PANTHER" id="PTHR21621">
    <property type="entry name" value="RIBOSOMAL PROTEIN S6 MODIFICATION PROTEIN"/>
    <property type="match status" value="1"/>
</dbReference>
<evidence type="ECO:0000259" key="1">
    <source>
        <dbReference type="Pfam" id="PF21068"/>
    </source>
</evidence>
<proteinExistence type="predicted"/>